<organism evidence="2 3">
    <name type="scientific">Puccinia coronata f. sp. avenae</name>
    <dbReference type="NCBI Taxonomy" id="200324"/>
    <lineage>
        <taxon>Eukaryota</taxon>
        <taxon>Fungi</taxon>
        <taxon>Dikarya</taxon>
        <taxon>Basidiomycota</taxon>
        <taxon>Pucciniomycotina</taxon>
        <taxon>Pucciniomycetes</taxon>
        <taxon>Pucciniales</taxon>
        <taxon>Pucciniaceae</taxon>
        <taxon>Puccinia</taxon>
    </lineage>
</organism>
<protein>
    <submittedName>
        <fullName evidence="2">Uncharacterized protein</fullName>
    </submittedName>
</protein>
<feature type="region of interest" description="Disordered" evidence="1">
    <location>
        <begin position="147"/>
        <end position="167"/>
    </location>
</feature>
<evidence type="ECO:0000313" key="2">
    <source>
        <dbReference type="EMBL" id="PLW57721.1"/>
    </source>
</evidence>
<feature type="region of interest" description="Disordered" evidence="1">
    <location>
        <begin position="1"/>
        <end position="22"/>
    </location>
</feature>
<keyword evidence="3" id="KW-1185">Reference proteome</keyword>
<evidence type="ECO:0000313" key="3">
    <source>
        <dbReference type="Proteomes" id="UP000235388"/>
    </source>
</evidence>
<dbReference type="Proteomes" id="UP000235388">
    <property type="component" value="Unassembled WGS sequence"/>
</dbReference>
<evidence type="ECO:0000256" key="1">
    <source>
        <dbReference type="SAM" id="MobiDB-lite"/>
    </source>
</evidence>
<reference evidence="2 3" key="1">
    <citation type="submission" date="2017-11" db="EMBL/GenBank/DDBJ databases">
        <title>De novo assembly and phasing of dikaryotic genomes from two isolates of Puccinia coronata f. sp. avenae, the causal agent of oat crown rust.</title>
        <authorList>
            <person name="Miller M.E."/>
            <person name="Zhang Y."/>
            <person name="Omidvar V."/>
            <person name="Sperschneider J."/>
            <person name="Schwessinger B."/>
            <person name="Raley C."/>
            <person name="Palmer J.M."/>
            <person name="Garnica D."/>
            <person name="Upadhyaya N."/>
            <person name="Rathjen J."/>
            <person name="Taylor J.M."/>
            <person name="Park R.F."/>
            <person name="Dodds P.N."/>
            <person name="Hirsch C.D."/>
            <person name="Kianian S.F."/>
            <person name="Figueroa M."/>
        </authorList>
    </citation>
    <scope>NUCLEOTIDE SEQUENCE [LARGE SCALE GENOMIC DNA]</scope>
    <source>
        <strain evidence="2">12NC29</strain>
    </source>
</reference>
<comment type="caution">
    <text evidence="2">The sequence shown here is derived from an EMBL/GenBank/DDBJ whole genome shotgun (WGS) entry which is preliminary data.</text>
</comment>
<name>A0A2N5W659_9BASI</name>
<sequence length="223" mass="24338">MPVDPIPINHMANPDQHRQSTPNKDFMRLMMETLHQSMLQAQSERTAAAAHIARLEEATILLSVKTEEAPRTATPSHVTPGRVNLQRFQTTDGPGLIAAHPKGVRTPKKNGVQLLHATSERRAEAARPSPQAARHSHAFNRCATLPDRRAEPARLSGGRAKPAHPSDRRAGFARLLAHVSLSIREAYVSRAIGATVYVAPIARLTNPPPSSTTQIRKQMTGHA</sequence>
<dbReference type="EMBL" id="PGCJ01000008">
    <property type="protein sequence ID" value="PLW57721.1"/>
    <property type="molecule type" value="Genomic_DNA"/>
</dbReference>
<accession>A0A2N5W659</accession>
<dbReference type="AlphaFoldDB" id="A0A2N5W659"/>
<gene>
    <name evidence="2" type="ORF">PCANC_01328</name>
</gene>
<proteinExistence type="predicted"/>